<dbReference type="GO" id="GO:0006826">
    <property type="term" value="P:iron ion transport"/>
    <property type="evidence" value="ECO:0007669"/>
    <property type="project" value="UniProtKB-KW"/>
</dbReference>
<keyword evidence="6" id="KW-0547">Nucleotide-binding</keyword>
<evidence type="ECO:0000256" key="9">
    <source>
        <dbReference type="ARBA" id="ARBA00023065"/>
    </source>
</evidence>
<dbReference type="InterPro" id="IPR003439">
    <property type="entry name" value="ABC_transporter-like_ATP-bd"/>
</dbReference>
<evidence type="ECO:0000256" key="8">
    <source>
        <dbReference type="ARBA" id="ARBA00023004"/>
    </source>
</evidence>
<dbReference type="Proteomes" id="UP000039660">
    <property type="component" value="Unassembled WGS sequence"/>
</dbReference>
<dbReference type="PROSITE" id="PS50893">
    <property type="entry name" value="ABC_TRANSPORTER_2"/>
    <property type="match status" value="1"/>
</dbReference>
<comment type="subcellular location">
    <subcellularLocation>
        <location evidence="1">Cell membrane</location>
        <topology evidence="1">Peripheral membrane protein</topology>
    </subcellularLocation>
</comment>
<dbReference type="CDD" id="cd03214">
    <property type="entry name" value="ABC_Iron-Siderophores_B12_Hemin"/>
    <property type="match status" value="1"/>
</dbReference>
<evidence type="ECO:0000256" key="2">
    <source>
        <dbReference type="ARBA" id="ARBA00005417"/>
    </source>
</evidence>
<organism evidence="12 13">
    <name type="scientific">Neorhizobium galegae bv. officinalis</name>
    <dbReference type="NCBI Taxonomy" id="323656"/>
    <lineage>
        <taxon>Bacteria</taxon>
        <taxon>Pseudomonadati</taxon>
        <taxon>Pseudomonadota</taxon>
        <taxon>Alphaproteobacteria</taxon>
        <taxon>Hyphomicrobiales</taxon>
        <taxon>Rhizobiaceae</taxon>
        <taxon>Rhizobium/Agrobacterium group</taxon>
        <taxon>Neorhizobium</taxon>
    </lineage>
</organism>
<dbReference type="InterPro" id="IPR027417">
    <property type="entry name" value="P-loop_NTPase"/>
</dbReference>
<evidence type="ECO:0000256" key="6">
    <source>
        <dbReference type="ARBA" id="ARBA00022741"/>
    </source>
</evidence>
<evidence type="ECO:0000256" key="5">
    <source>
        <dbReference type="ARBA" id="ARBA00022496"/>
    </source>
</evidence>
<dbReference type="InterPro" id="IPR051535">
    <property type="entry name" value="Siderophore_ABC-ATPase"/>
</dbReference>
<evidence type="ECO:0000256" key="4">
    <source>
        <dbReference type="ARBA" id="ARBA00022475"/>
    </source>
</evidence>
<feature type="domain" description="ABC transporter" evidence="11">
    <location>
        <begin position="8"/>
        <end position="244"/>
    </location>
</feature>
<proteinExistence type="inferred from homology"/>
<dbReference type="InterPro" id="IPR017871">
    <property type="entry name" value="ABC_transporter-like_CS"/>
</dbReference>
<dbReference type="Gene3D" id="3.40.50.300">
    <property type="entry name" value="P-loop containing nucleotide triphosphate hydrolases"/>
    <property type="match status" value="1"/>
</dbReference>
<keyword evidence="4" id="KW-1003">Cell membrane</keyword>
<dbReference type="GO" id="GO:0005886">
    <property type="term" value="C:plasma membrane"/>
    <property type="evidence" value="ECO:0007669"/>
    <property type="project" value="UniProtKB-SubCell"/>
</dbReference>
<evidence type="ECO:0000256" key="7">
    <source>
        <dbReference type="ARBA" id="ARBA00022840"/>
    </source>
</evidence>
<dbReference type="PROSITE" id="PS00211">
    <property type="entry name" value="ABC_TRANSPORTER_1"/>
    <property type="match status" value="1"/>
</dbReference>
<keyword evidence="5" id="KW-0410">Iron transport</keyword>
<dbReference type="GO" id="GO:0005524">
    <property type="term" value="F:ATP binding"/>
    <property type="evidence" value="ECO:0007669"/>
    <property type="project" value="UniProtKB-KW"/>
</dbReference>
<gene>
    <name evidence="12" type="primary">viuC</name>
    <name evidence="12" type="ORF">NGAL_HAMBI1189_12280</name>
</gene>
<dbReference type="FunFam" id="3.40.50.300:FF:000134">
    <property type="entry name" value="Iron-enterobactin ABC transporter ATP-binding protein"/>
    <property type="match status" value="1"/>
</dbReference>
<dbReference type="PANTHER" id="PTHR42771:SF2">
    <property type="entry name" value="IRON(3+)-HYDROXAMATE IMPORT ATP-BINDING PROTEIN FHUC"/>
    <property type="match status" value="1"/>
</dbReference>
<keyword evidence="7 12" id="KW-0067">ATP-binding</keyword>
<reference evidence="12 13" key="1">
    <citation type="submission" date="2014-08" db="EMBL/GenBank/DDBJ databases">
        <authorList>
            <person name="Chen Y.-H."/>
        </authorList>
    </citation>
    <scope>NUCLEOTIDE SEQUENCE [LARGE SCALE GENOMIC DNA]</scope>
</reference>
<dbReference type="InterPro" id="IPR003593">
    <property type="entry name" value="AAA+_ATPase"/>
</dbReference>
<sequence length="261" mass="28534">MTTATFPLSAGGLTLTRPVGTVLDDIGLAVPRGKISVVIGPNACGKSTLLRCLARLLRPDEGEVLLEGDPIDRQKSKQVARQLAILPQNSTVPEYLRVFDLVARGRTPWQSPLSQWSREDALAVERALALAGVEAYSLRPLSELSGGQRQRAFIAMILAQDASILLLDEPTTFLDLPHQIELLDLVRKLNRESAKTVVMVLHDINLAARFADHVFALKDGRIHREGAPGDVITEATMRQIFGLDCLVIPDPLHGCPHVIPR</sequence>
<comment type="similarity">
    <text evidence="2">Belongs to the ABC transporter superfamily.</text>
</comment>
<dbReference type="Pfam" id="PF00005">
    <property type="entry name" value="ABC_tran"/>
    <property type="match status" value="1"/>
</dbReference>
<keyword evidence="8" id="KW-0408">Iron</keyword>
<dbReference type="AlphaFoldDB" id="A0A0T7GFK9"/>
<dbReference type="SUPFAM" id="SSF52540">
    <property type="entry name" value="P-loop containing nucleoside triphosphate hydrolases"/>
    <property type="match status" value="1"/>
</dbReference>
<evidence type="ECO:0000259" key="11">
    <source>
        <dbReference type="PROSITE" id="PS50893"/>
    </source>
</evidence>
<evidence type="ECO:0000256" key="1">
    <source>
        <dbReference type="ARBA" id="ARBA00004202"/>
    </source>
</evidence>
<evidence type="ECO:0000256" key="10">
    <source>
        <dbReference type="ARBA" id="ARBA00023136"/>
    </source>
</evidence>
<keyword evidence="10" id="KW-0472">Membrane</keyword>
<protein>
    <submittedName>
        <fullName evidence="12">Ferric vibriobactin enterobactin transport system ATP-binding protein ViuC</fullName>
    </submittedName>
</protein>
<keyword evidence="3" id="KW-0813">Transport</keyword>
<evidence type="ECO:0000313" key="12">
    <source>
        <dbReference type="EMBL" id="CDZ46083.1"/>
    </source>
</evidence>
<dbReference type="EMBL" id="CCRK01000002">
    <property type="protein sequence ID" value="CDZ46083.1"/>
    <property type="molecule type" value="Genomic_DNA"/>
</dbReference>
<evidence type="ECO:0000313" key="13">
    <source>
        <dbReference type="Proteomes" id="UP000039660"/>
    </source>
</evidence>
<dbReference type="SMART" id="SM00382">
    <property type="entry name" value="AAA"/>
    <property type="match status" value="1"/>
</dbReference>
<dbReference type="RefSeq" id="WP_046632275.1">
    <property type="nucleotide sequence ID" value="NZ_CCRK01000002.1"/>
</dbReference>
<keyword evidence="9" id="KW-0406">Ion transport</keyword>
<evidence type="ECO:0000256" key="3">
    <source>
        <dbReference type="ARBA" id="ARBA00022448"/>
    </source>
</evidence>
<name>A0A0T7GFK9_NEOGA</name>
<accession>A0A0T7GFK9</accession>
<dbReference type="GO" id="GO:0016887">
    <property type="term" value="F:ATP hydrolysis activity"/>
    <property type="evidence" value="ECO:0007669"/>
    <property type="project" value="InterPro"/>
</dbReference>
<dbReference type="PANTHER" id="PTHR42771">
    <property type="entry name" value="IRON(3+)-HYDROXAMATE IMPORT ATP-BINDING PROTEIN FHUC"/>
    <property type="match status" value="1"/>
</dbReference>